<feature type="domain" description="Sushi" evidence="9">
    <location>
        <begin position="1"/>
        <end position="60"/>
    </location>
</feature>
<gene>
    <name evidence="10" type="ORF">CAPTEDRAFT_103334</name>
</gene>
<dbReference type="PROSITE" id="PS50923">
    <property type="entry name" value="SUSHI"/>
    <property type="match status" value="4"/>
</dbReference>
<keyword evidence="6 8" id="KW-1015">Disulfide bond</keyword>
<evidence type="ECO:0000256" key="5">
    <source>
        <dbReference type="ARBA" id="ARBA00023136"/>
    </source>
</evidence>
<keyword evidence="5" id="KW-0472">Membrane</keyword>
<evidence type="ECO:0000256" key="8">
    <source>
        <dbReference type="PROSITE-ProRule" id="PRU00302"/>
    </source>
</evidence>
<keyword evidence="4" id="KW-0677">Repeat</keyword>
<dbReference type="OrthoDB" id="9991441at2759"/>
<dbReference type="PANTHER" id="PTHR46393:SF7">
    <property type="entry name" value="COMPLEMENT C2"/>
    <property type="match status" value="1"/>
</dbReference>
<sequence length="314" mass="33495">VKCKFPGRPRNGYISLSGSTYYYGATARYTCATGYTLQGPNTRVCQQNERWSNALPICQSKYSRSRLNPGIPGSTQDSRFDYGRSVVFTCQTGYRLSGQAILRCGSTGKWSHAAPSCQIVTCPTIQTPLNGAVSVSTRSYQGVASFSCESGYVIEGSPNRTCQASAQWSGTQPICIPPTHGSIQPVSSGKVANGTVARFSCQTGYNIQGSSNRTCTGNAAVGSWTGTQPLCQPVNCGDPGTPINGIKEGVIHTLNSKVQFKCQPGYMLTGPTELTCRSSGEWNGSKPSCSGTFVYTVYGLILHVTVKLIASTYQ</sequence>
<dbReference type="SUPFAM" id="SSF57535">
    <property type="entry name" value="Complement control module/SCR domain"/>
    <property type="match status" value="5"/>
</dbReference>
<dbReference type="CDD" id="cd00033">
    <property type="entry name" value="CCP"/>
    <property type="match status" value="5"/>
</dbReference>
<reference evidence="12" key="1">
    <citation type="submission" date="2012-12" db="EMBL/GenBank/DDBJ databases">
        <authorList>
            <person name="Hellsten U."/>
            <person name="Grimwood J."/>
            <person name="Chapman J.A."/>
            <person name="Shapiro H."/>
            <person name="Aerts A."/>
            <person name="Otillar R.P."/>
            <person name="Terry A.Y."/>
            <person name="Boore J.L."/>
            <person name="Simakov O."/>
            <person name="Marletaz F."/>
            <person name="Cho S.-J."/>
            <person name="Edsinger-Gonzales E."/>
            <person name="Havlak P."/>
            <person name="Kuo D.-H."/>
            <person name="Larsson T."/>
            <person name="Lv J."/>
            <person name="Arendt D."/>
            <person name="Savage R."/>
            <person name="Osoegawa K."/>
            <person name="de Jong P."/>
            <person name="Lindberg D.R."/>
            <person name="Seaver E.C."/>
            <person name="Weisblat D.A."/>
            <person name="Putnam N.H."/>
            <person name="Grigoriev I.V."/>
            <person name="Rokhsar D.S."/>
        </authorList>
    </citation>
    <scope>NUCLEOTIDE SEQUENCE</scope>
    <source>
        <strain evidence="12">I ESC-2004</strain>
    </source>
</reference>
<dbReference type="Pfam" id="PF00084">
    <property type="entry name" value="Sushi"/>
    <property type="match status" value="5"/>
</dbReference>
<dbReference type="STRING" id="283909.R7UNS6"/>
<reference evidence="10 12" key="2">
    <citation type="journal article" date="2013" name="Nature">
        <title>Insights into bilaterian evolution from three spiralian genomes.</title>
        <authorList>
            <person name="Simakov O."/>
            <person name="Marletaz F."/>
            <person name="Cho S.J."/>
            <person name="Edsinger-Gonzales E."/>
            <person name="Havlak P."/>
            <person name="Hellsten U."/>
            <person name="Kuo D.H."/>
            <person name="Larsson T."/>
            <person name="Lv J."/>
            <person name="Arendt D."/>
            <person name="Savage R."/>
            <person name="Osoegawa K."/>
            <person name="de Jong P."/>
            <person name="Grimwood J."/>
            <person name="Chapman J.A."/>
            <person name="Shapiro H."/>
            <person name="Aerts A."/>
            <person name="Otillar R.P."/>
            <person name="Terry A.Y."/>
            <person name="Boore J.L."/>
            <person name="Grigoriev I.V."/>
            <person name="Lindberg D.R."/>
            <person name="Seaver E.C."/>
            <person name="Weisblat D.A."/>
            <person name="Putnam N.H."/>
            <person name="Rokhsar D.S."/>
        </authorList>
    </citation>
    <scope>NUCLEOTIDE SEQUENCE</scope>
    <source>
        <strain evidence="10 12">I ESC-2004</strain>
    </source>
</reference>
<feature type="disulfide bond" evidence="8">
    <location>
        <begin position="31"/>
        <end position="58"/>
    </location>
</feature>
<evidence type="ECO:0000256" key="2">
    <source>
        <dbReference type="ARBA" id="ARBA00022659"/>
    </source>
</evidence>
<keyword evidence="12" id="KW-1185">Reference proteome</keyword>
<keyword evidence="2 8" id="KW-0768">Sushi</keyword>
<evidence type="ECO:0000256" key="4">
    <source>
        <dbReference type="ARBA" id="ARBA00022737"/>
    </source>
</evidence>
<reference evidence="11" key="3">
    <citation type="submission" date="2015-06" db="UniProtKB">
        <authorList>
            <consortium name="EnsemblMetazoa"/>
        </authorList>
    </citation>
    <scope>IDENTIFICATION</scope>
</reference>
<keyword evidence="3" id="KW-0732">Signal</keyword>
<dbReference type="EMBL" id="AMQN01001107">
    <property type="status" value="NOT_ANNOTATED_CDS"/>
    <property type="molecule type" value="Genomic_DNA"/>
</dbReference>
<dbReference type="FunFam" id="2.10.70.10:FF:000011">
    <property type="entry name" value="CUB and sushi domain-containing protein 3 isoform A"/>
    <property type="match status" value="1"/>
</dbReference>
<feature type="domain" description="Sushi" evidence="9">
    <location>
        <begin position="63"/>
        <end position="119"/>
    </location>
</feature>
<evidence type="ECO:0000256" key="7">
    <source>
        <dbReference type="ARBA" id="ARBA00023180"/>
    </source>
</evidence>
<evidence type="ECO:0000313" key="10">
    <source>
        <dbReference type="EMBL" id="ELU07763.1"/>
    </source>
</evidence>
<evidence type="ECO:0000313" key="11">
    <source>
        <dbReference type="EnsemblMetazoa" id="CapteP103334"/>
    </source>
</evidence>
<dbReference type="PANTHER" id="PTHR46393">
    <property type="entry name" value="SUSHI DOMAIN-CONTAINING PROTEIN"/>
    <property type="match status" value="1"/>
</dbReference>
<dbReference type="EnsemblMetazoa" id="CapteT103334">
    <property type="protein sequence ID" value="CapteP103334"/>
    <property type="gene ID" value="CapteG103334"/>
</dbReference>
<comment type="caution">
    <text evidence="8">Lacks conserved residue(s) required for the propagation of feature annotation.</text>
</comment>
<dbReference type="GO" id="GO:0016020">
    <property type="term" value="C:membrane"/>
    <property type="evidence" value="ECO:0007669"/>
    <property type="project" value="UniProtKB-SubCell"/>
</dbReference>
<dbReference type="EMBL" id="KB299619">
    <property type="protein sequence ID" value="ELU07763.1"/>
    <property type="molecule type" value="Genomic_DNA"/>
</dbReference>
<name>R7UNS6_CAPTE</name>
<feature type="disulfide bond" evidence="8">
    <location>
        <begin position="262"/>
        <end position="289"/>
    </location>
</feature>
<dbReference type="SMART" id="SM00032">
    <property type="entry name" value="CCP"/>
    <property type="match status" value="5"/>
</dbReference>
<accession>R7UNS6</accession>
<feature type="disulfide bond" evidence="8">
    <location>
        <begin position="90"/>
        <end position="117"/>
    </location>
</feature>
<dbReference type="AlphaFoldDB" id="R7UNS6"/>
<dbReference type="InterPro" id="IPR000436">
    <property type="entry name" value="Sushi_SCR_CCP_dom"/>
</dbReference>
<dbReference type="OMA" id="CENDGRW"/>
<protein>
    <recommendedName>
        <fullName evidence="9">Sushi domain-containing protein</fullName>
    </recommendedName>
</protein>
<comment type="subcellular location">
    <subcellularLocation>
        <location evidence="1">Membrane</location>
    </subcellularLocation>
</comment>
<evidence type="ECO:0000313" key="12">
    <source>
        <dbReference type="Proteomes" id="UP000014760"/>
    </source>
</evidence>
<dbReference type="HOGENOM" id="CLU_020107_5_1_1"/>
<feature type="domain" description="Sushi" evidence="9">
    <location>
        <begin position="234"/>
        <end position="291"/>
    </location>
</feature>
<organism evidence="10">
    <name type="scientific">Capitella teleta</name>
    <name type="common">Polychaete worm</name>
    <dbReference type="NCBI Taxonomy" id="283909"/>
    <lineage>
        <taxon>Eukaryota</taxon>
        <taxon>Metazoa</taxon>
        <taxon>Spiralia</taxon>
        <taxon>Lophotrochozoa</taxon>
        <taxon>Annelida</taxon>
        <taxon>Polychaeta</taxon>
        <taxon>Sedentaria</taxon>
        <taxon>Scolecida</taxon>
        <taxon>Capitellidae</taxon>
        <taxon>Capitella</taxon>
    </lineage>
</organism>
<dbReference type="Proteomes" id="UP000014760">
    <property type="component" value="Unassembled WGS sequence"/>
</dbReference>
<evidence type="ECO:0000256" key="1">
    <source>
        <dbReference type="ARBA" id="ARBA00004370"/>
    </source>
</evidence>
<feature type="domain" description="Sushi" evidence="9">
    <location>
        <begin position="173"/>
        <end position="233"/>
    </location>
</feature>
<evidence type="ECO:0000256" key="3">
    <source>
        <dbReference type="ARBA" id="ARBA00022729"/>
    </source>
</evidence>
<proteinExistence type="predicted"/>
<feature type="non-terminal residue" evidence="10">
    <location>
        <position position="1"/>
    </location>
</feature>
<dbReference type="InterPro" id="IPR035976">
    <property type="entry name" value="Sushi/SCR/CCP_sf"/>
</dbReference>
<evidence type="ECO:0000256" key="6">
    <source>
        <dbReference type="ARBA" id="ARBA00023157"/>
    </source>
</evidence>
<evidence type="ECO:0000259" key="9">
    <source>
        <dbReference type="PROSITE" id="PS50923"/>
    </source>
</evidence>
<keyword evidence="7" id="KW-0325">Glycoprotein</keyword>
<dbReference type="FunFam" id="2.10.70.10:FF:000014">
    <property type="entry name" value="Membrane cofactor protein"/>
    <property type="match status" value="1"/>
</dbReference>
<dbReference type="Gene3D" id="2.10.70.10">
    <property type="entry name" value="Complement Module, domain 1"/>
    <property type="match status" value="5"/>
</dbReference>